<dbReference type="EMBL" id="JANAWD010000364">
    <property type="protein sequence ID" value="KAJ3480632.1"/>
    <property type="molecule type" value="Genomic_DNA"/>
</dbReference>
<protein>
    <submittedName>
        <fullName evidence="2">Uncharacterized protein</fullName>
    </submittedName>
</protein>
<evidence type="ECO:0000256" key="1">
    <source>
        <dbReference type="SAM" id="MobiDB-lite"/>
    </source>
</evidence>
<evidence type="ECO:0000313" key="3">
    <source>
        <dbReference type="Proteomes" id="UP001212997"/>
    </source>
</evidence>
<evidence type="ECO:0000313" key="2">
    <source>
        <dbReference type="EMBL" id="KAJ3480632.1"/>
    </source>
</evidence>
<gene>
    <name evidence="2" type="ORF">NLI96_g8208</name>
</gene>
<dbReference type="AlphaFoldDB" id="A0AAD5UXS1"/>
<name>A0AAD5UXS1_9APHY</name>
<dbReference type="Proteomes" id="UP001212997">
    <property type="component" value="Unassembled WGS sequence"/>
</dbReference>
<accession>A0AAD5UXS1</accession>
<sequence>MPFIPGQYENGGNGRRRSPANNDGTGGPGTLSRGEFKNRSFSNHQTRLAKITAVEDRMRANIRMEGPLGAGIALRPDPL</sequence>
<feature type="region of interest" description="Disordered" evidence="1">
    <location>
        <begin position="1"/>
        <end position="48"/>
    </location>
</feature>
<organism evidence="2 3">
    <name type="scientific">Meripilus lineatus</name>
    <dbReference type="NCBI Taxonomy" id="2056292"/>
    <lineage>
        <taxon>Eukaryota</taxon>
        <taxon>Fungi</taxon>
        <taxon>Dikarya</taxon>
        <taxon>Basidiomycota</taxon>
        <taxon>Agaricomycotina</taxon>
        <taxon>Agaricomycetes</taxon>
        <taxon>Polyporales</taxon>
        <taxon>Meripilaceae</taxon>
        <taxon>Meripilus</taxon>
    </lineage>
</organism>
<reference evidence="2" key="1">
    <citation type="submission" date="2022-07" db="EMBL/GenBank/DDBJ databases">
        <title>Genome Sequence of Physisporinus lineatus.</title>
        <authorList>
            <person name="Buettner E."/>
        </authorList>
    </citation>
    <scope>NUCLEOTIDE SEQUENCE</scope>
    <source>
        <strain evidence="2">VT162</strain>
    </source>
</reference>
<keyword evidence="3" id="KW-1185">Reference proteome</keyword>
<proteinExistence type="predicted"/>
<comment type="caution">
    <text evidence="2">The sequence shown here is derived from an EMBL/GenBank/DDBJ whole genome shotgun (WGS) entry which is preliminary data.</text>
</comment>